<dbReference type="RefSeq" id="WP_178348673.1">
    <property type="nucleotide sequence ID" value="NZ_JACRTE010000007.1"/>
</dbReference>
<evidence type="ECO:0000259" key="2">
    <source>
        <dbReference type="Pfam" id="PF22725"/>
    </source>
</evidence>
<dbReference type="PANTHER" id="PTHR43708:SF8">
    <property type="entry name" value="OXIDOREDUCTASE"/>
    <property type="match status" value="1"/>
</dbReference>
<dbReference type="InterPro" id="IPR000683">
    <property type="entry name" value="Gfo/Idh/MocA-like_OxRdtase_N"/>
</dbReference>
<dbReference type="InterPro" id="IPR036291">
    <property type="entry name" value="NAD(P)-bd_dom_sf"/>
</dbReference>
<sequence>MKKTYNLGIVGYGGMGKWHHLNMDRIDRVNPVAVCDIAKSARDRAESYGLKTYDNINKILKDDSIDIIVIATPNHFHCPYAIKAMQAGKHVITEKPITTSSANLQKMIDASVLYDRKLSVHQNRRWDKDYLTIKKIVDDKMIGDVFTVSSRVMGSRGIPGDWRAKKAFGGGMMLDWGVHLIDQALHMFNSPVREVYVRMQHVHYSEVDDGFSLVLTFENGVVYTIDVFTSCYINLPRWHVCGYEGTAVINDWSCDGKIVNIQKGKENEDATPIEAGAGLTKTMAPRTDKSTVEHSLPHIECDEWVEYYGNYVNAIEGKEELLVQPSEAMRVMRVMEAAFKSEKQNRSINVNI</sequence>
<dbReference type="SUPFAM" id="SSF51735">
    <property type="entry name" value="NAD(P)-binding Rossmann-fold domains"/>
    <property type="match status" value="1"/>
</dbReference>
<dbReference type="Pfam" id="PF22725">
    <property type="entry name" value="GFO_IDH_MocA_C3"/>
    <property type="match status" value="1"/>
</dbReference>
<dbReference type="AlphaFoldDB" id="A0A926FDX8"/>
<proteinExistence type="predicted"/>
<dbReference type="PANTHER" id="PTHR43708">
    <property type="entry name" value="CONSERVED EXPRESSED OXIDOREDUCTASE (EUROFUNG)"/>
    <property type="match status" value="1"/>
</dbReference>
<accession>A0A926FDX8</accession>
<dbReference type="GO" id="GO:0000166">
    <property type="term" value="F:nucleotide binding"/>
    <property type="evidence" value="ECO:0007669"/>
    <property type="project" value="InterPro"/>
</dbReference>
<dbReference type="SUPFAM" id="SSF55347">
    <property type="entry name" value="Glyceraldehyde-3-phosphate dehydrogenase-like, C-terminal domain"/>
    <property type="match status" value="1"/>
</dbReference>
<comment type="caution">
    <text evidence="3">The sequence shown here is derived from an EMBL/GenBank/DDBJ whole genome shotgun (WGS) entry which is preliminary data.</text>
</comment>
<dbReference type="EMBL" id="JACRTE010000007">
    <property type="protein sequence ID" value="MBC8596704.1"/>
    <property type="molecule type" value="Genomic_DNA"/>
</dbReference>
<gene>
    <name evidence="3" type="ORF">H8706_07445</name>
</gene>
<keyword evidence="4" id="KW-1185">Reference proteome</keyword>
<evidence type="ECO:0000313" key="4">
    <source>
        <dbReference type="Proteomes" id="UP000647416"/>
    </source>
</evidence>
<evidence type="ECO:0000259" key="1">
    <source>
        <dbReference type="Pfam" id="PF01408"/>
    </source>
</evidence>
<dbReference type="InterPro" id="IPR055170">
    <property type="entry name" value="GFO_IDH_MocA-like_dom"/>
</dbReference>
<dbReference type="Pfam" id="PF01408">
    <property type="entry name" value="GFO_IDH_MocA"/>
    <property type="match status" value="1"/>
</dbReference>
<name>A0A926FDX8_9FIRM</name>
<dbReference type="Gene3D" id="3.30.360.10">
    <property type="entry name" value="Dihydrodipicolinate Reductase, domain 2"/>
    <property type="match status" value="1"/>
</dbReference>
<dbReference type="InterPro" id="IPR051317">
    <property type="entry name" value="Gfo/Idh/MocA_oxidoreduct"/>
</dbReference>
<dbReference type="Gene3D" id="3.40.50.720">
    <property type="entry name" value="NAD(P)-binding Rossmann-like Domain"/>
    <property type="match status" value="1"/>
</dbReference>
<feature type="domain" description="Gfo/Idh/MocA-like oxidoreductase N-terminal" evidence="1">
    <location>
        <begin position="6"/>
        <end position="120"/>
    </location>
</feature>
<organism evidence="3 4">
    <name type="scientific">Qingrenia yutianensis</name>
    <dbReference type="NCBI Taxonomy" id="2763676"/>
    <lineage>
        <taxon>Bacteria</taxon>
        <taxon>Bacillati</taxon>
        <taxon>Bacillota</taxon>
        <taxon>Clostridia</taxon>
        <taxon>Eubacteriales</taxon>
        <taxon>Oscillospiraceae</taxon>
        <taxon>Qingrenia</taxon>
    </lineage>
</organism>
<protein>
    <submittedName>
        <fullName evidence="3">Gfo/Idh/MocA family oxidoreductase</fullName>
    </submittedName>
</protein>
<feature type="domain" description="GFO/IDH/MocA-like oxidoreductase" evidence="2">
    <location>
        <begin position="130"/>
        <end position="247"/>
    </location>
</feature>
<evidence type="ECO:0000313" key="3">
    <source>
        <dbReference type="EMBL" id="MBC8596704.1"/>
    </source>
</evidence>
<dbReference type="Proteomes" id="UP000647416">
    <property type="component" value="Unassembled WGS sequence"/>
</dbReference>
<reference evidence="3" key="1">
    <citation type="submission" date="2020-08" db="EMBL/GenBank/DDBJ databases">
        <title>Genome public.</title>
        <authorList>
            <person name="Liu C."/>
            <person name="Sun Q."/>
        </authorList>
    </citation>
    <scope>NUCLEOTIDE SEQUENCE</scope>
    <source>
        <strain evidence="3">NSJ-50</strain>
    </source>
</reference>